<dbReference type="EMBL" id="LAZR01016765">
    <property type="protein sequence ID" value="KKM03093.1"/>
    <property type="molecule type" value="Genomic_DNA"/>
</dbReference>
<accession>A0A0F9JVY0</accession>
<comment type="caution">
    <text evidence="1">The sequence shown here is derived from an EMBL/GenBank/DDBJ whole genome shotgun (WGS) entry which is preliminary data.</text>
</comment>
<gene>
    <name evidence="1" type="ORF">LCGC14_1777830</name>
</gene>
<proteinExistence type="predicted"/>
<name>A0A0F9JVY0_9ZZZZ</name>
<evidence type="ECO:0000313" key="1">
    <source>
        <dbReference type="EMBL" id="KKM03093.1"/>
    </source>
</evidence>
<protein>
    <submittedName>
        <fullName evidence="1">Uncharacterized protein</fullName>
    </submittedName>
</protein>
<organism evidence="1">
    <name type="scientific">marine sediment metagenome</name>
    <dbReference type="NCBI Taxonomy" id="412755"/>
    <lineage>
        <taxon>unclassified sequences</taxon>
        <taxon>metagenomes</taxon>
        <taxon>ecological metagenomes</taxon>
    </lineage>
</organism>
<reference evidence="1" key="1">
    <citation type="journal article" date="2015" name="Nature">
        <title>Complex archaea that bridge the gap between prokaryotes and eukaryotes.</title>
        <authorList>
            <person name="Spang A."/>
            <person name="Saw J.H."/>
            <person name="Jorgensen S.L."/>
            <person name="Zaremba-Niedzwiedzka K."/>
            <person name="Martijn J."/>
            <person name="Lind A.E."/>
            <person name="van Eijk R."/>
            <person name="Schleper C."/>
            <person name="Guy L."/>
            <person name="Ettema T.J."/>
        </authorList>
    </citation>
    <scope>NUCLEOTIDE SEQUENCE</scope>
</reference>
<sequence>MDKVIQILSDIGWPTDVLTIDFETYFDTEYTLKKMGIAQYVADSRFEFTGLGLQINDEQPRFVPGSRVEATIDRLVNRFG</sequence>
<feature type="non-terminal residue" evidence="1">
    <location>
        <position position="80"/>
    </location>
</feature>
<dbReference type="AlphaFoldDB" id="A0A0F9JVY0"/>